<dbReference type="Pfam" id="PF06089">
    <property type="entry name" value="Asparaginase_II"/>
    <property type="match status" value="1"/>
</dbReference>
<comment type="caution">
    <text evidence="1">The sequence shown here is derived from an EMBL/GenBank/DDBJ whole genome shotgun (WGS) entry which is preliminary data.</text>
</comment>
<feature type="non-terminal residue" evidence="1">
    <location>
        <position position="1"/>
    </location>
</feature>
<proteinExistence type="predicted"/>
<keyword evidence="2" id="KW-1185">Reference proteome</keyword>
<dbReference type="RefSeq" id="WP_376985737.1">
    <property type="nucleotide sequence ID" value="NZ_JBHRWW010000020.1"/>
</dbReference>
<accession>A0ABV7WLL0</accession>
<dbReference type="PANTHER" id="PTHR42110">
    <property type="entry name" value="L-ASPARAGINASE, PUTATIVE (AFU_ORTHOLOGUE AFUA_3G11890)-RELATED"/>
    <property type="match status" value="1"/>
</dbReference>
<dbReference type="SUPFAM" id="SSF56601">
    <property type="entry name" value="beta-lactamase/transpeptidase-like"/>
    <property type="match status" value="1"/>
</dbReference>
<dbReference type="Proteomes" id="UP001595685">
    <property type="component" value="Unassembled WGS sequence"/>
</dbReference>
<dbReference type="PANTHER" id="PTHR42110:SF1">
    <property type="entry name" value="L-ASPARAGINASE, PUTATIVE (AFU_ORTHOLOGUE AFUA_3G11890)-RELATED"/>
    <property type="match status" value="1"/>
</dbReference>
<dbReference type="EMBL" id="JBHRWW010000020">
    <property type="protein sequence ID" value="MFC3690289.1"/>
    <property type="molecule type" value="Genomic_DNA"/>
</dbReference>
<name>A0ABV7WLL0_9MICO</name>
<gene>
    <name evidence="1" type="ORF">ACFOLH_18230</name>
</gene>
<organism evidence="1 2">
    <name type="scientific">Aquipuribacter hungaricus</name>
    <dbReference type="NCBI Taxonomy" id="545624"/>
    <lineage>
        <taxon>Bacteria</taxon>
        <taxon>Bacillati</taxon>
        <taxon>Actinomycetota</taxon>
        <taxon>Actinomycetes</taxon>
        <taxon>Micrococcales</taxon>
        <taxon>Intrasporangiaceae</taxon>
        <taxon>Aquipuribacter</taxon>
    </lineage>
</organism>
<evidence type="ECO:0000313" key="2">
    <source>
        <dbReference type="Proteomes" id="UP001595685"/>
    </source>
</evidence>
<dbReference type="InterPro" id="IPR012338">
    <property type="entry name" value="Beta-lactam/transpept-like"/>
</dbReference>
<reference evidence="2" key="1">
    <citation type="journal article" date="2019" name="Int. J. Syst. Evol. Microbiol.">
        <title>The Global Catalogue of Microorganisms (GCM) 10K type strain sequencing project: providing services to taxonomists for standard genome sequencing and annotation.</title>
        <authorList>
            <consortium name="The Broad Institute Genomics Platform"/>
            <consortium name="The Broad Institute Genome Sequencing Center for Infectious Disease"/>
            <person name="Wu L."/>
            <person name="Ma J."/>
        </authorList>
    </citation>
    <scope>NUCLEOTIDE SEQUENCE [LARGE SCALE GENOMIC DNA]</scope>
    <source>
        <strain evidence="2">NCAIM B.02333</strain>
    </source>
</reference>
<protein>
    <submittedName>
        <fullName evidence="1">Asparaginase</fullName>
    </submittedName>
</protein>
<dbReference type="InterPro" id="IPR010349">
    <property type="entry name" value="Asparaginase_II"/>
</dbReference>
<sequence length="341" mass="33573">APPPARAPAPAAMVAAARPAAVTLRSGVVECLHHGVGAAVRLPAGATDDVAGEVVASLGSASLVVLPRSALKLLHAVAFLEAGLDVEDELLAVTCASHSGEPGHLDVVRRLLAHAGLTEDDLRGTPDLPIDAEAAHAWRTAGHGPTSLTQNCSGNHAGMLAASVAAGWPTEGYTGAGHPVQQAIATATARLAGSVSPEVAVDGCGAPAFGTTVAGLARAYAAIASGAPGSPEARVRDAVLAHPWLVGGTGRRNTLLMGALPGVAVKDGADGVIAAGWTDADGAGVGVAVKVLDGADRGRGVLLAEGMRRAGLDVPTTVPGVTDPVLGHGRPVGAVVALPWG</sequence>
<evidence type="ECO:0000313" key="1">
    <source>
        <dbReference type="EMBL" id="MFC3690289.1"/>
    </source>
</evidence>